<dbReference type="InterPro" id="IPR037069">
    <property type="entry name" value="AcylCoA_DH/ox_N_sf"/>
</dbReference>
<dbReference type="AlphaFoldDB" id="F0S5T0"/>
<evidence type="ECO:0000259" key="2">
    <source>
        <dbReference type="Pfam" id="PF08028"/>
    </source>
</evidence>
<dbReference type="GO" id="GO:0016627">
    <property type="term" value="F:oxidoreductase activity, acting on the CH-CH group of donors"/>
    <property type="evidence" value="ECO:0007669"/>
    <property type="project" value="InterPro"/>
</dbReference>
<dbReference type="eggNOG" id="COG1960">
    <property type="taxonomic scope" value="Bacteria"/>
</dbReference>
<organism evidence="3 4">
    <name type="scientific">Pseudopedobacter saltans (strain ATCC 51119 / DSM 12145 / JCM 21818 / CCUG 39354 / LMG 10337 / NBRC 100064 / NCIMB 13643)</name>
    <name type="common">Pedobacter saltans</name>
    <dbReference type="NCBI Taxonomy" id="762903"/>
    <lineage>
        <taxon>Bacteria</taxon>
        <taxon>Pseudomonadati</taxon>
        <taxon>Bacteroidota</taxon>
        <taxon>Sphingobacteriia</taxon>
        <taxon>Sphingobacteriales</taxon>
        <taxon>Sphingobacteriaceae</taxon>
        <taxon>Pseudopedobacter</taxon>
    </lineage>
</organism>
<feature type="domain" description="Acyl-CoA dehydrogenase C-terminal" evidence="2">
    <location>
        <begin position="233"/>
        <end position="358"/>
    </location>
</feature>
<reference evidence="3 4" key="1">
    <citation type="journal article" date="2011" name="Stand. Genomic Sci.">
        <title>Complete genome sequence of the gliding, heparinolytic Pedobacter saltans type strain (113).</title>
        <authorList>
            <person name="Liolios K."/>
            <person name="Sikorski J."/>
            <person name="Lu M."/>
            <person name="Nolan M."/>
            <person name="Lapidus A."/>
            <person name="Lucas S."/>
            <person name="Hammon N."/>
            <person name="Deshpande S."/>
            <person name="Cheng J.F."/>
            <person name="Tapia R."/>
            <person name="Han C."/>
            <person name="Goodwin L."/>
            <person name="Pitluck S."/>
            <person name="Huntemann M."/>
            <person name="Ivanova N."/>
            <person name="Pagani I."/>
            <person name="Mavromatis K."/>
            <person name="Ovchinikova G."/>
            <person name="Pati A."/>
            <person name="Chen A."/>
            <person name="Palaniappan K."/>
            <person name="Land M."/>
            <person name="Hauser L."/>
            <person name="Brambilla E.M."/>
            <person name="Kotsyurbenko O."/>
            <person name="Rohde M."/>
            <person name="Tindall B.J."/>
            <person name="Abt B."/>
            <person name="Goker M."/>
            <person name="Detter J.C."/>
            <person name="Woyke T."/>
            <person name="Bristow J."/>
            <person name="Eisen J.A."/>
            <person name="Markowitz V."/>
            <person name="Hugenholtz P."/>
            <person name="Klenk H.P."/>
            <person name="Kyrpides N.C."/>
        </authorList>
    </citation>
    <scope>NUCLEOTIDE SEQUENCE [LARGE SCALE GENOMIC DNA]</scope>
    <source>
        <strain evidence="4">ATCC 51119 / DSM 12145 / JCM 21818 / LMG 10337 / NBRC 100064 / NCIMB 13643</strain>
    </source>
</reference>
<protein>
    <submittedName>
        <fullName evidence="3">Acyl-CoA dehydrogenase type 2 domain protein</fullName>
    </submittedName>
</protein>
<dbReference type="PIRSF" id="PIRSF016578">
    <property type="entry name" value="HsaA"/>
    <property type="match status" value="1"/>
</dbReference>
<evidence type="ECO:0000313" key="3">
    <source>
        <dbReference type="EMBL" id="ADY51001.1"/>
    </source>
</evidence>
<dbReference type="Proteomes" id="UP000000310">
    <property type="component" value="Chromosome"/>
</dbReference>
<reference evidence="4" key="2">
    <citation type="submission" date="2011-02" db="EMBL/GenBank/DDBJ databases">
        <title>The complete genome of Pedobacter saltans DSM 12145.</title>
        <authorList>
            <consortium name="US DOE Joint Genome Institute (JGI-PGF)"/>
            <person name="Lucas S."/>
            <person name="Copeland A."/>
            <person name="Lapidus A."/>
            <person name="Bruce D."/>
            <person name="Goodwin L."/>
            <person name="Pitluck S."/>
            <person name="Kyrpides N."/>
            <person name="Mavromatis K."/>
            <person name="Pagani I."/>
            <person name="Ivanova N."/>
            <person name="Ovchinnikova G."/>
            <person name="Lu M."/>
            <person name="Detter J.C."/>
            <person name="Han C."/>
            <person name="Land M."/>
            <person name="Hauser L."/>
            <person name="Markowitz V."/>
            <person name="Cheng J.-F."/>
            <person name="Hugenholtz P."/>
            <person name="Woyke T."/>
            <person name="Wu D."/>
            <person name="Tindall B."/>
            <person name="Pomrenke H.G."/>
            <person name="Brambilla E."/>
            <person name="Klenk H.-P."/>
            <person name="Eisen J.A."/>
        </authorList>
    </citation>
    <scope>NUCLEOTIDE SEQUENCE [LARGE SCALE GENOMIC DNA]</scope>
    <source>
        <strain evidence="4">ATCC 51119 / DSM 12145 / JCM 21818 / LMG 10337 / NBRC 100064 / NCIMB 13643</strain>
    </source>
</reference>
<keyword evidence="4" id="KW-1185">Reference proteome</keyword>
<dbReference type="Gene3D" id="2.40.110.10">
    <property type="entry name" value="Butyryl-CoA Dehydrogenase, subunit A, domain 2"/>
    <property type="match status" value="1"/>
</dbReference>
<dbReference type="InterPro" id="IPR009100">
    <property type="entry name" value="AcylCoA_DH/oxidase_NM_dom_sf"/>
</dbReference>
<dbReference type="STRING" id="762903.Pedsa_0419"/>
<evidence type="ECO:0000256" key="1">
    <source>
        <dbReference type="ARBA" id="ARBA00023002"/>
    </source>
</evidence>
<dbReference type="InterPro" id="IPR013107">
    <property type="entry name" value="Acyl-CoA_DH_C"/>
</dbReference>
<sequence length="362" mass="40665">MSHSFSPSWTETIRKYAAEAEQLGQLHPGMLDLVYNNNWFNLYVPKEYGGLEKPLPEILRLEENLAKADGSLAWTVTLCSGAAWFAGFLDKHLAKEIFKDPKACFAGSGAVGGTAYKTADGYMINGTWKYASGALHATILTANCLIVDSSGTAILDDNGKELIKSFILKRNEVEILSEWAYFGLIATGSHAFKVDNVLIPNNRLFEINGELQIDIPLLNYPFLQMAETTLAVNYSGMALHFVELVDDYFYTRTGIKRYSGEQVVYFEKEFAELKENFQNVRNQFFAKVDLSWKEFSEKGKCTANTLSSVSKKSRTLAHTARKMVDSLYPYCGLEAAKKASELNRVWRDLHTASQHSLLTFDF</sequence>
<dbReference type="Pfam" id="PF08028">
    <property type="entry name" value="Acyl-CoA_dh_2"/>
    <property type="match status" value="1"/>
</dbReference>
<dbReference type="RefSeq" id="WP_013631504.1">
    <property type="nucleotide sequence ID" value="NC_015177.1"/>
</dbReference>
<dbReference type="GO" id="GO:0050660">
    <property type="term" value="F:flavin adenine dinucleotide binding"/>
    <property type="evidence" value="ECO:0007669"/>
    <property type="project" value="InterPro"/>
</dbReference>
<proteinExistence type="predicted"/>
<evidence type="ECO:0000313" key="4">
    <source>
        <dbReference type="Proteomes" id="UP000000310"/>
    </source>
</evidence>
<dbReference type="SUPFAM" id="SSF56645">
    <property type="entry name" value="Acyl-CoA dehydrogenase NM domain-like"/>
    <property type="match status" value="1"/>
</dbReference>
<dbReference type="Gene3D" id="1.20.140.10">
    <property type="entry name" value="Butyryl-CoA Dehydrogenase, subunit A, domain 3"/>
    <property type="match status" value="1"/>
</dbReference>
<name>F0S5T0_PSESL</name>
<dbReference type="KEGG" id="psn:Pedsa_0419"/>
<dbReference type="OrthoDB" id="1170793at2"/>
<dbReference type="EMBL" id="CP002545">
    <property type="protein sequence ID" value="ADY51001.1"/>
    <property type="molecule type" value="Genomic_DNA"/>
</dbReference>
<gene>
    <name evidence="3" type="ordered locus">Pedsa_0419</name>
</gene>
<dbReference type="InterPro" id="IPR046373">
    <property type="entry name" value="Acyl-CoA_Oxase/DH_mid-dom_sf"/>
</dbReference>
<dbReference type="Gene3D" id="1.10.540.10">
    <property type="entry name" value="Acyl-CoA dehydrogenase/oxidase, N-terminal domain"/>
    <property type="match status" value="1"/>
</dbReference>
<accession>F0S5T0</accession>
<dbReference type="HOGENOM" id="CLU_018204_2_1_10"/>
<keyword evidence="1" id="KW-0560">Oxidoreductase</keyword>